<gene>
    <name evidence="1" type="ORF">RKE40_14555</name>
</gene>
<protein>
    <recommendedName>
        <fullName evidence="3">Transcriptional regulator</fullName>
    </recommendedName>
</protein>
<evidence type="ECO:0008006" key="3">
    <source>
        <dbReference type="Google" id="ProtNLM"/>
    </source>
</evidence>
<evidence type="ECO:0000313" key="2">
    <source>
        <dbReference type="Proteomes" id="UP001254257"/>
    </source>
</evidence>
<dbReference type="Proteomes" id="UP001254257">
    <property type="component" value="Unassembled WGS sequence"/>
</dbReference>
<name>A0ABU3S9R9_9HYPH</name>
<organism evidence="1 2">
    <name type="scientific">Bosea rubneri</name>
    <dbReference type="NCBI Taxonomy" id="3075434"/>
    <lineage>
        <taxon>Bacteria</taxon>
        <taxon>Pseudomonadati</taxon>
        <taxon>Pseudomonadota</taxon>
        <taxon>Alphaproteobacteria</taxon>
        <taxon>Hyphomicrobiales</taxon>
        <taxon>Boseaceae</taxon>
        <taxon>Bosea</taxon>
    </lineage>
</organism>
<keyword evidence="2" id="KW-1185">Reference proteome</keyword>
<sequence length="435" mass="47034">MSRIKIGIIGNAEFSEPLDHALRSADADLDLHVRLYEDQDEAIGLARELEGIVDAILFSGPVPYHLALAEGPLSVPASYVVFDEVSLVKAFFDLVRAGVDPSTISVDTISDDIIADVSRELNIALAGIKSMPLREGGVHDDFTGFHIRHYRAGSTTYALTCRSLVQRELAQQGVPCHFMFWTKHTILKALDLLVSNLLQHRYRGSQIAIGLLRVRTPEFTGSIADGRRHALELETYLLDYSESLGVNLLDIGNGLHLFYTTYGAIRRQTQDFTAAPAFSAFPHQGFSFEIGIGTGVSAAIAEEGAHKALHQAEQTGAGIHIVLDGNRLIGPLGQGRSRLIRVEDSLVLQLADKTGITAANLARILEAVGEDRSRGYSAVELAGILNTTSRTARRVLTKLAETGFAAPIGESAPIGHGRPSAIYRIDLPVREGTAA</sequence>
<evidence type="ECO:0000313" key="1">
    <source>
        <dbReference type="EMBL" id="MDU0341115.1"/>
    </source>
</evidence>
<proteinExistence type="predicted"/>
<reference evidence="1 2" key="1">
    <citation type="submission" date="2023-09" db="EMBL/GenBank/DDBJ databases">
        <title>Whole genome shotgun sequencing (WGS) of Bosea sp. ZW T0_25, isolated from stored onions (Allium cepa).</title>
        <authorList>
            <person name="Stoll D.A."/>
            <person name="Huch M."/>
        </authorList>
    </citation>
    <scope>NUCLEOTIDE SEQUENCE [LARGE SCALE GENOMIC DNA]</scope>
    <source>
        <strain evidence="1 2">ZW T0_25</strain>
    </source>
</reference>
<dbReference type="RefSeq" id="WP_316018950.1">
    <property type="nucleotide sequence ID" value="NZ_JAWDID010000020.1"/>
</dbReference>
<dbReference type="EMBL" id="JAWDID010000020">
    <property type="protein sequence ID" value="MDU0341115.1"/>
    <property type="molecule type" value="Genomic_DNA"/>
</dbReference>
<comment type="caution">
    <text evidence="1">The sequence shown here is derived from an EMBL/GenBank/DDBJ whole genome shotgun (WGS) entry which is preliminary data.</text>
</comment>
<accession>A0ABU3S9R9</accession>